<gene>
    <name evidence="1" type="ORF">H0E84_14615</name>
</gene>
<sequence>MAGTPTLVALSGLPGVGKTALARRLAPALAAVHLRVDTFEQALVANGATMRGIGPLGYVLAGAVAADNLRLGRSVVADSVNPVAESRDGWHRVARECGARMLDVLVTCADGAEHRRRVERRVADIPGHVLPTWDAVLALHYESWQGETLGVDTASGLEAALAAVVARIPPHGAKSGG</sequence>
<accession>A0A853JGL2</accession>
<comment type="caution">
    <text evidence="1">The sequence shown here is derived from an EMBL/GenBank/DDBJ whole genome shotgun (WGS) entry which is preliminary data.</text>
</comment>
<keyword evidence="2" id="KW-1185">Reference proteome</keyword>
<evidence type="ECO:0000313" key="2">
    <source>
        <dbReference type="Proteomes" id="UP000578091"/>
    </source>
</evidence>
<dbReference type="EMBL" id="JACCKA010000082">
    <property type="protein sequence ID" value="NZA27610.1"/>
    <property type="molecule type" value="Genomic_DNA"/>
</dbReference>
<dbReference type="InterPro" id="IPR027417">
    <property type="entry name" value="P-loop_NTPase"/>
</dbReference>
<dbReference type="Pfam" id="PF13671">
    <property type="entry name" value="AAA_33"/>
    <property type="match status" value="1"/>
</dbReference>
<dbReference type="PANTHER" id="PTHR37807:SF3">
    <property type="entry name" value="OS07G0160300 PROTEIN"/>
    <property type="match status" value="1"/>
</dbReference>
<dbReference type="SUPFAM" id="SSF52540">
    <property type="entry name" value="P-loop containing nucleoside triphosphate hydrolases"/>
    <property type="match status" value="1"/>
</dbReference>
<dbReference type="Gene3D" id="3.40.50.300">
    <property type="entry name" value="P-loop containing nucleotide triphosphate hydrolases"/>
    <property type="match status" value="1"/>
</dbReference>
<organism evidence="1 2">
    <name type="scientific">Luteimonas salinisoli</name>
    <dbReference type="NCBI Taxonomy" id="2752307"/>
    <lineage>
        <taxon>Bacteria</taxon>
        <taxon>Pseudomonadati</taxon>
        <taxon>Pseudomonadota</taxon>
        <taxon>Gammaproteobacteria</taxon>
        <taxon>Lysobacterales</taxon>
        <taxon>Lysobacteraceae</taxon>
        <taxon>Luteimonas</taxon>
    </lineage>
</organism>
<dbReference type="AlphaFoldDB" id="A0A853JGL2"/>
<reference evidence="1 2" key="1">
    <citation type="submission" date="2020-07" db="EMBL/GenBank/DDBJ databases">
        <title>Luteimonas sp. SJ-92.</title>
        <authorList>
            <person name="Huang X.-X."/>
            <person name="Xu L."/>
            <person name="Sun J.-Q."/>
        </authorList>
    </citation>
    <scope>NUCLEOTIDE SEQUENCE [LARGE SCALE GENOMIC DNA]</scope>
    <source>
        <strain evidence="1 2">SJ-92</strain>
    </source>
</reference>
<name>A0A853JGL2_9GAMM</name>
<dbReference type="Proteomes" id="UP000578091">
    <property type="component" value="Unassembled WGS sequence"/>
</dbReference>
<dbReference type="RefSeq" id="WP_180679383.1">
    <property type="nucleotide sequence ID" value="NZ_JACCKA010000082.1"/>
</dbReference>
<proteinExistence type="predicted"/>
<protein>
    <submittedName>
        <fullName evidence="1">AAA family ATPase</fullName>
    </submittedName>
</protein>
<dbReference type="PANTHER" id="PTHR37807">
    <property type="entry name" value="OS07G0160300 PROTEIN"/>
    <property type="match status" value="1"/>
</dbReference>
<evidence type="ECO:0000313" key="1">
    <source>
        <dbReference type="EMBL" id="NZA27610.1"/>
    </source>
</evidence>